<sequence length="454" mass="52077">MKEVESGNGFEVFRNEDYEENGVKGRYTEKRFHLEKNVPAWLRSILTKRYTVLTEKCWNEYPKTTTKYFNEALSRVQFSICSNHIAGLEIAPNALDLSEADLAIRKIISMDLLDFNKCKSYDPELDVTLVHSEKCSLLPLSRDWKSDPSINGIVCYKLIRIDIPAFGLLGSRIENYIIGHLQEKMLAYLSSALCWIDQWYDLSLDTLRTMEEECYELLNQKFREEYGITEEQPADEKKEAENTTTPTETPPPSVVDDMNPQVSTDRPYSPSDEFEDALEEFEDDNESVFSIQSSRAPQIVEISPDNEKASPPTFTGYLFKLASGFFSSTWNVRYIVVSGYNLYYFDSKTDLKPKANISLRDARVEWIGEYMNRAFVFTITTKAKRVSYWSADAEASVKRWILLFQAHAEQKQETLLGNMNSDWFIQPGGGSNDIEPGTPSATRIARDFDPASRE</sequence>
<dbReference type="SUPFAM" id="SSF55961">
    <property type="entry name" value="Bet v1-like"/>
    <property type="match status" value="1"/>
</dbReference>
<feature type="compositionally biased region" description="Basic and acidic residues" evidence="1">
    <location>
        <begin position="444"/>
        <end position="454"/>
    </location>
</feature>
<dbReference type="PANTHER" id="PTHR10658:SF11">
    <property type="entry name" value="VIBRATOR, ISOFORM B"/>
    <property type="match status" value="1"/>
</dbReference>
<dbReference type="Gene3D" id="2.30.29.30">
    <property type="entry name" value="Pleckstrin-homology domain (PH domain)/Phosphotyrosine-binding domain (PTB)"/>
    <property type="match status" value="1"/>
</dbReference>
<dbReference type="GO" id="GO:0005548">
    <property type="term" value="F:phospholipid transporter activity"/>
    <property type="evidence" value="ECO:0007669"/>
    <property type="project" value="InterPro"/>
</dbReference>
<comment type="caution">
    <text evidence="3">The sequence shown here is derived from an EMBL/GenBank/DDBJ whole genome shotgun (WGS) entry which is preliminary data.</text>
</comment>
<evidence type="ECO:0000313" key="3">
    <source>
        <dbReference type="EMBL" id="KAK2194833.1"/>
    </source>
</evidence>
<name>A0AAD9PI23_9APIC</name>
<dbReference type="SUPFAM" id="SSF50729">
    <property type="entry name" value="PH domain-like"/>
    <property type="match status" value="1"/>
</dbReference>
<dbReference type="AlphaFoldDB" id="A0AAD9PI23"/>
<dbReference type="GeneID" id="94335182"/>
<dbReference type="InterPro" id="IPR001849">
    <property type="entry name" value="PH_domain"/>
</dbReference>
<dbReference type="Pfam" id="PF00169">
    <property type="entry name" value="PH"/>
    <property type="match status" value="1"/>
</dbReference>
<dbReference type="KEGG" id="bdw:94335182"/>
<feature type="region of interest" description="Disordered" evidence="1">
    <location>
        <begin position="226"/>
        <end position="272"/>
    </location>
</feature>
<evidence type="ECO:0000259" key="2">
    <source>
        <dbReference type="PROSITE" id="PS50003"/>
    </source>
</evidence>
<dbReference type="SMART" id="SM00233">
    <property type="entry name" value="PH"/>
    <property type="match status" value="1"/>
</dbReference>
<dbReference type="Gene3D" id="3.30.530.20">
    <property type="match status" value="1"/>
</dbReference>
<dbReference type="InterPro" id="IPR011993">
    <property type="entry name" value="PH-like_dom_sf"/>
</dbReference>
<dbReference type="PANTHER" id="PTHR10658">
    <property type="entry name" value="PHOSPHATIDYLINOSITOL TRANSFER PROTEIN"/>
    <property type="match status" value="1"/>
</dbReference>
<evidence type="ECO:0000313" key="5">
    <source>
        <dbReference type="Proteomes" id="UP001214638"/>
    </source>
</evidence>
<dbReference type="EMBL" id="JALLKP010000001">
    <property type="protein sequence ID" value="KAK2197881.1"/>
    <property type="molecule type" value="Genomic_DNA"/>
</dbReference>
<gene>
    <name evidence="4" type="ORF">BdWA1_000884</name>
    <name evidence="3" type="ORF">BdWA1_003698</name>
</gene>
<dbReference type="RefSeq" id="XP_067804723.1">
    <property type="nucleotide sequence ID" value="XM_067945932.1"/>
</dbReference>
<keyword evidence="5" id="KW-1185">Reference proteome</keyword>
<proteinExistence type="predicted"/>
<reference evidence="3" key="1">
    <citation type="journal article" date="2023" name="Nat. Microbiol.">
        <title>Babesia duncani multi-omics identifies virulence factors and drug targets.</title>
        <authorList>
            <person name="Singh P."/>
            <person name="Lonardi S."/>
            <person name="Liang Q."/>
            <person name="Vydyam P."/>
            <person name="Khabirova E."/>
            <person name="Fang T."/>
            <person name="Gihaz S."/>
            <person name="Thekkiniath J."/>
            <person name="Munshi M."/>
            <person name="Abel S."/>
            <person name="Ciampossin L."/>
            <person name="Batugedara G."/>
            <person name="Gupta M."/>
            <person name="Lu X.M."/>
            <person name="Lenz T."/>
            <person name="Chakravarty S."/>
            <person name="Cornillot E."/>
            <person name="Hu Y."/>
            <person name="Ma W."/>
            <person name="Gonzalez L.M."/>
            <person name="Sanchez S."/>
            <person name="Estrada K."/>
            <person name="Sanchez-Flores A."/>
            <person name="Montero E."/>
            <person name="Harb O.S."/>
            <person name="Le Roch K.G."/>
            <person name="Mamoun C.B."/>
        </authorList>
    </citation>
    <scope>NUCLEOTIDE SEQUENCE</scope>
    <source>
        <strain evidence="3">WA1</strain>
    </source>
</reference>
<dbReference type="Pfam" id="PF02121">
    <property type="entry name" value="IP_trans"/>
    <property type="match status" value="1"/>
</dbReference>
<dbReference type="InterPro" id="IPR001666">
    <property type="entry name" value="PI_transfer"/>
</dbReference>
<evidence type="ECO:0000256" key="1">
    <source>
        <dbReference type="SAM" id="MobiDB-lite"/>
    </source>
</evidence>
<dbReference type="EMBL" id="JALLKP010000039">
    <property type="protein sequence ID" value="KAK2194833.1"/>
    <property type="molecule type" value="Genomic_DNA"/>
</dbReference>
<feature type="region of interest" description="Disordered" evidence="1">
    <location>
        <begin position="430"/>
        <end position="454"/>
    </location>
</feature>
<dbReference type="InterPro" id="IPR055261">
    <property type="entry name" value="PI_transfer_N"/>
</dbReference>
<organism evidence="3 5">
    <name type="scientific">Babesia duncani</name>
    <dbReference type="NCBI Taxonomy" id="323732"/>
    <lineage>
        <taxon>Eukaryota</taxon>
        <taxon>Sar</taxon>
        <taxon>Alveolata</taxon>
        <taxon>Apicomplexa</taxon>
        <taxon>Aconoidasida</taxon>
        <taxon>Piroplasmida</taxon>
        <taxon>Babesiidae</taxon>
        <taxon>Babesia</taxon>
    </lineage>
</organism>
<accession>A0AAD9PI23</accession>
<feature type="domain" description="PH" evidence="2">
    <location>
        <begin position="311"/>
        <end position="409"/>
    </location>
</feature>
<dbReference type="PROSITE" id="PS50003">
    <property type="entry name" value="PH_DOMAIN"/>
    <property type="match status" value="1"/>
</dbReference>
<protein>
    <submittedName>
        <fullName evidence="3">Bifunctional PH-like domain superfamily/Pleckstrin homology domain/START-like domain superfamily/Phosphatidylinositol transfer protein</fullName>
    </submittedName>
</protein>
<evidence type="ECO:0000313" key="4">
    <source>
        <dbReference type="EMBL" id="KAK2197881.1"/>
    </source>
</evidence>
<dbReference type="Proteomes" id="UP001214638">
    <property type="component" value="Unassembled WGS sequence"/>
</dbReference>
<dbReference type="InterPro" id="IPR023393">
    <property type="entry name" value="START-like_dom_sf"/>
</dbReference>